<dbReference type="Proteomes" id="UP000246005">
    <property type="component" value="Unassembled WGS sequence"/>
</dbReference>
<feature type="compositionally biased region" description="Low complexity" evidence="1">
    <location>
        <begin position="153"/>
        <end position="185"/>
    </location>
</feature>
<accession>A0A316IFG9</accession>
<dbReference type="AlphaFoldDB" id="A0A316IFG9"/>
<feature type="region of interest" description="Disordered" evidence="1">
    <location>
        <begin position="145"/>
        <end position="241"/>
    </location>
</feature>
<evidence type="ECO:0000313" key="4">
    <source>
        <dbReference type="Proteomes" id="UP000246005"/>
    </source>
</evidence>
<feature type="compositionally biased region" description="Low complexity" evidence="1">
    <location>
        <begin position="202"/>
        <end position="213"/>
    </location>
</feature>
<sequence>MHNRVFSSAARAATSNHLAARTGQVRVKIHLIQKMHIRTCIGRIDLRQRSAHTPNCQPVGAWPSARQGRRCAAAEFESLLDEHLAEGGITVLVKATFGILVAGHVLSAAFGSVAVKTAGLALGALSALGAFVMLLRAAGSTVAARSSGTAPCSPSTATSGTSRPSTGGESTTGRSSSTYSRTVTPGCPLPSGHSSRHRPCRSSGSASALAGTGHRNGNSGASTSRPAVWKSTAPVPAGRRRLGGCPTVVSRWSCTSAVLHRAKERSCVCCSRRSGRAG</sequence>
<evidence type="ECO:0000256" key="2">
    <source>
        <dbReference type="SAM" id="Phobius"/>
    </source>
</evidence>
<evidence type="ECO:0000256" key="1">
    <source>
        <dbReference type="SAM" id="MobiDB-lite"/>
    </source>
</evidence>
<proteinExistence type="predicted"/>
<keyword evidence="2" id="KW-0472">Membrane</keyword>
<feature type="transmembrane region" description="Helical" evidence="2">
    <location>
        <begin position="91"/>
        <end position="111"/>
    </location>
</feature>
<comment type="caution">
    <text evidence="3">The sequence shown here is derived from an EMBL/GenBank/DDBJ whole genome shotgun (WGS) entry which is preliminary data.</text>
</comment>
<gene>
    <name evidence="3" type="ORF">C8D88_10562</name>
</gene>
<reference evidence="3 4" key="1">
    <citation type="submission" date="2018-05" db="EMBL/GenBank/DDBJ databases">
        <title>Genomic Encyclopedia of Type Strains, Phase IV (KMG-IV): sequencing the most valuable type-strain genomes for metagenomic binning, comparative biology and taxonomic classification.</title>
        <authorList>
            <person name="Goeker M."/>
        </authorList>
    </citation>
    <scope>NUCLEOTIDE SEQUENCE [LARGE SCALE GENOMIC DNA]</scope>
    <source>
        <strain evidence="3 4">DSM 45480</strain>
    </source>
</reference>
<feature type="compositionally biased region" description="Polar residues" evidence="1">
    <location>
        <begin position="215"/>
        <end position="225"/>
    </location>
</feature>
<protein>
    <submittedName>
        <fullName evidence="3">Uncharacterized protein</fullName>
    </submittedName>
</protein>
<keyword evidence="2" id="KW-0812">Transmembrane</keyword>
<keyword evidence="2" id="KW-1133">Transmembrane helix</keyword>
<name>A0A316IFG9_9PSEU</name>
<dbReference type="EMBL" id="QGHB01000005">
    <property type="protein sequence ID" value="PWK86022.1"/>
    <property type="molecule type" value="Genomic_DNA"/>
</dbReference>
<organism evidence="3 4">
    <name type="scientific">Lentzea atacamensis</name>
    <dbReference type="NCBI Taxonomy" id="531938"/>
    <lineage>
        <taxon>Bacteria</taxon>
        <taxon>Bacillati</taxon>
        <taxon>Actinomycetota</taxon>
        <taxon>Actinomycetes</taxon>
        <taxon>Pseudonocardiales</taxon>
        <taxon>Pseudonocardiaceae</taxon>
        <taxon>Lentzea</taxon>
    </lineage>
</organism>
<feature type="transmembrane region" description="Helical" evidence="2">
    <location>
        <begin position="117"/>
        <end position="135"/>
    </location>
</feature>
<evidence type="ECO:0000313" key="3">
    <source>
        <dbReference type="EMBL" id="PWK86022.1"/>
    </source>
</evidence>